<dbReference type="InterPro" id="IPR011419">
    <property type="entry name" value="ATP12_ATP_synth-F1-assembly"/>
</dbReference>
<dbReference type="AlphaFoldDB" id="A0AA48HFC7"/>
<dbReference type="InterPro" id="IPR023335">
    <property type="entry name" value="ATP12_ortho_dom_sf"/>
</dbReference>
<dbReference type="KEGG" id="rmai:MACH21_28720"/>
<evidence type="ECO:0000313" key="4">
    <source>
        <dbReference type="EMBL" id="BDW86695.1"/>
    </source>
</evidence>
<sequence>MTGGWTAKRFWKDVSVTETEGGFGILLDTRRVQTPGKQPLVVPTEPMAAAIAAEWAAQDGEIKPLTMPVTRAANSAIERVRPQKPEVAAMLAAYGETDLTCHRATSPAELIARQAQGWDPILSWATDTLGARLVPTAGILPVPQPQASLDALLGHVMALDEFRLTALHDLVTLSGSILLGLAVARRHIDPQTAWALSRIDEDWQIEQWGADEDATEAAAIKSAQFLQADTFWTMCDGTPA</sequence>
<gene>
    <name evidence="4" type="ORF">MACH21_28720</name>
</gene>
<dbReference type="EMBL" id="AP027266">
    <property type="protein sequence ID" value="BDW86695.1"/>
    <property type="molecule type" value="Genomic_DNA"/>
</dbReference>
<dbReference type="Gene3D" id="3.30.2180.10">
    <property type="entry name" value="ATP12-like"/>
    <property type="match status" value="1"/>
</dbReference>
<reference evidence="4 5" key="1">
    <citation type="submission" date="2023-01" db="EMBL/GenBank/DDBJ databases">
        <title>Complete genome sequence of Roseicyclus marinus strain Dej080120_10.</title>
        <authorList>
            <person name="Ueki S."/>
            <person name="Maruyama F."/>
        </authorList>
    </citation>
    <scope>NUCLEOTIDE SEQUENCE [LARGE SCALE GENOMIC DNA]</scope>
    <source>
        <strain evidence="4 5">Dej080120_10</strain>
    </source>
</reference>
<evidence type="ECO:0000256" key="1">
    <source>
        <dbReference type="ARBA" id="ARBA00008231"/>
    </source>
</evidence>
<comment type="similarity">
    <text evidence="1">Belongs to the ATP12 family.</text>
</comment>
<name>A0AA48HFC7_9RHOB</name>
<keyword evidence="3" id="KW-0143">Chaperone</keyword>
<dbReference type="SUPFAM" id="SSF160909">
    <property type="entry name" value="ATP12-like"/>
    <property type="match status" value="1"/>
</dbReference>
<proteinExistence type="inferred from homology"/>
<dbReference type="PANTHER" id="PTHR21013:SF10">
    <property type="entry name" value="ATP SYNTHASE MITOCHONDRIAL F1 COMPLEX ASSEMBLY FACTOR 2"/>
    <property type="match status" value="1"/>
</dbReference>
<evidence type="ECO:0000256" key="2">
    <source>
        <dbReference type="ARBA" id="ARBA00022946"/>
    </source>
</evidence>
<dbReference type="Gene3D" id="1.10.3580.10">
    <property type="entry name" value="ATP12 ATPase"/>
    <property type="match status" value="1"/>
</dbReference>
<keyword evidence="5" id="KW-1185">Reference proteome</keyword>
<evidence type="ECO:0000313" key="5">
    <source>
        <dbReference type="Proteomes" id="UP001337723"/>
    </source>
</evidence>
<organism evidence="4 5">
    <name type="scientific">Roseicyclus marinus</name>
    <dbReference type="NCBI Taxonomy" id="2161673"/>
    <lineage>
        <taxon>Bacteria</taxon>
        <taxon>Pseudomonadati</taxon>
        <taxon>Pseudomonadota</taxon>
        <taxon>Alphaproteobacteria</taxon>
        <taxon>Rhodobacterales</taxon>
        <taxon>Roseobacteraceae</taxon>
        <taxon>Roseicyclus</taxon>
    </lineage>
</organism>
<protein>
    <submittedName>
        <fullName evidence="4">ATPase</fullName>
    </submittedName>
</protein>
<accession>A0AA48HFC7</accession>
<keyword evidence="2" id="KW-0809">Transit peptide</keyword>
<dbReference type="InterPro" id="IPR042272">
    <property type="entry name" value="ATP12_ATP_synth-F1-assembly_N"/>
</dbReference>
<evidence type="ECO:0000256" key="3">
    <source>
        <dbReference type="ARBA" id="ARBA00023186"/>
    </source>
</evidence>
<dbReference type="GO" id="GO:0043461">
    <property type="term" value="P:proton-transporting ATP synthase complex assembly"/>
    <property type="evidence" value="ECO:0007669"/>
    <property type="project" value="InterPro"/>
</dbReference>
<dbReference type="RefSeq" id="WP_338272700.1">
    <property type="nucleotide sequence ID" value="NZ_AP027266.1"/>
</dbReference>
<dbReference type="Proteomes" id="UP001337723">
    <property type="component" value="Chromosome"/>
</dbReference>
<dbReference type="PANTHER" id="PTHR21013">
    <property type="entry name" value="ATP SYNTHASE MITOCHONDRIAL F1 COMPLEX ASSEMBLY FACTOR 2/ATP12 PROTEIN, MITOCHONDRIAL PRECURSOR"/>
    <property type="match status" value="1"/>
</dbReference>
<dbReference type="Pfam" id="PF07542">
    <property type="entry name" value="ATP12"/>
    <property type="match status" value="1"/>
</dbReference>